<evidence type="ECO:0000259" key="2">
    <source>
        <dbReference type="Pfam" id="PF02272"/>
    </source>
</evidence>
<evidence type="ECO:0000313" key="4">
    <source>
        <dbReference type="Proteomes" id="UP000612362"/>
    </source>
</evidence>
<dbReference type="Gene3D" id="3.90.1640.10">
    <property type="entry name" value="inorganic pyrophosphatase (n-terminal core)"/>
    <property type="match status" value="1"/>
</dbReference>
<dbReference type="GO" id="GO:0003676">
    <property type="term" value="F:nucleic acid binding"/>
    <property type="evidence" value="ECO:0007669"/>
    <property type="project" value="InterPro"/>
</dbReference>
<dbReference type="RefSeq" id="WP_220194564.1">
    <property type="nucleotide sequence ID" value="NZ_BNJF01000001.1"/>
</dbReference>
<dbReference type="SUPFAM" id="SSF64182">
    <property type="entry name" value="DHH phosphoesterases"/>
    <property type="match status" value="1"/>
</dbReference>
<sequence length="346" mass="37341">MTIHPALLGHIDALRVQQAMALIQPARRIALLAHERPDGDCLGSALGLTLMLDQLGKECVPVCIDPVPPDFRFLPGYGRFQTSLGDERFDLVIALDAGELYRYGALAERHQDFLARVPILNLDHHVSSNGCGQVSIIDTVSAATAELLVLFQQETQLPLTQDAAQCLLTGMITDTGSFQYSNTSARTMEAAAVLLEAGASPEVTVKPLFRTHPLAKLRLQAEVTKQAQTACEGRLIWSYANDETLTIAGATKDMDDGCVGTMRDVEGVMVAAFFKSYGEPQTTRLSLRTYEPFDAASFCVRLGGGGHPRAAGATINRPLTEAIAEVVALLEEECRRLASPTDTAQS</sequence>
<dbReference type="InterPro" id="IPR001667">
    <property type="entry name" value="DDH_dom"/>
</dbReference>
<feature type="domain" description="DDH" evidence="1">
    <location>
        <begin position="28"/>
        <end position="171"/>
    </location>
</feature>
<organism evidence="3 4">
    <name type="scientific">Ktedonospora formicarum</name>
    <dbReference type="NCBI Taxonomy" id="2778364"/>
    <lineage>
        <taxon>Bacteria</taxon>
        <taxon>Bacillati</taxon>
        <taxon>Chloroflexota</taxon>
        <taxon>Ktedonobacteria</taxon>
        <taxon>Ktedonobacterales</taxon>
        <taxon>Ktedonobacteraceae</taxon>
        <taxon>Ktedonospora</taxon>
    </lineage>
</organism>
<evidence type="ECO:0000259" key="1">
    <source>
        <dbReference type="Pfam" id="PF01368"/>
    </source>
</evidence>
<dbReference type="Pfam" id="PF02272">
    <property type="entry name" value="DHHA1"/>
    <property type="match status" value="1"/>
</dbReference>
<dbReference type="PANTHER" id="PTHR47618">
    <property type="entry name" value="BIFUNCTIONAL OLIGORIBONUCLEASE AND PAP PHOSPHATASE NRNA"/>
    <property type="match status" value="1"/>
</dbReference>
<dbReference type="Pfam" id="PF01368">
    <property type="entry name" value="DHH"/>
    <property type="match status" value="1"/>
</dbReference>
<comment type="caution">
    <text evidence="3">The sequence shown here is derived from an EMBL/GenBank/DDBJ whole genome shotgun (WGS) entry which is preliminary data.</text>
</comment>
<dbReference type="EMBL" id="BNJF01000001">
    <property type="protein sequence ID" value="GHO45216.1"/>
    <property type="molecule type" value="Genomic_DNA"/>
</dbReference>
<dbReference type="InterPro" id="IPR051319">
    <property type="entry name" value="Oligoribo/pAp-PDE_c-di-AMP_PDE"/>
</dbReference>
<feature type="domain" description="DHHA1" evidence="2">
    <location>
        <begin position="249"/>
        <end position="334"/>
    </location>
</feature>
<protein>
    <submittedName>
        <fullName evidence="3">DHH family phosphoesterase</fullName>
    </submittedName>
</protein>
<dbReference type="InterPro" id="IPR003156">
    <property type="entry name" value="DHHA1_dom"/>
</dbReference>
<keyword evidence="4" id="KW-1185">Reference proteome</keyword>
<accession>A0A8J3HXV5</accession>
<evidence type="ECO:0000313" key="3">
    <source>
        <dbReference type="EMBL" id="GHO45216.1"/>
    </source>
</evidence>
<dbReference type="Gene3D" id="3.10.310.30">
    <property type="match status" value="1"/>
</dbReference>
<name>A0A8J3HXV5_9CHLR</name>
<reference evidence="3" key="1">
    <citation type="submission" date="2020-10" db="EMBL/GenBank/DDBJ databases">
        <title>Taxonomic study of unclassified bacteria belonging to the class Ktedonobacteria.</title>
        <authorList>
            <person name="Yabe S."/>
            <person name="Wang C.M."/>
            <person name="Zheng Y."/>
            <person name="Sakai Y."/>
            <person name="Cavaletti L."/>
            <person name="Monciardini P."/>
            <person name="Donadio S."/>
        </authorList>
    </citation>
    <scope>NUCLEOTIDE SEQUENCE</scope>
    <source>
        <strain evidence="3">SOSP1-1</strain>
    </source>
</reference>
<dbReference type="AlphaFoldDB" id="A0A8J3HXV5"/>
<dbReference type="PANTHER" id="PTHR47618:SF1">
    <property type="entry name" value="BIFUNCTIONAL OLIGORIBONUCLEASE AND PAP PHOSPHATASE NRNA"/>
    <property type="match status" value="1"/>
</dbReference>
<proteinExistence type="predicted"/>
<gene>
    <name evidence="3" type="ORF">KSX_33790</name>
</gene>
<dbReference type="Proteomes" id="UP000612362">
    <property type="component" value="Unassembled WGS sequence"/>
</dbReference>
<dbReference type="InterPro" id="IPR038763">
    <property type="entry name" value="DHH_sf"/>
</dbReference>